<dbReference type="PROSITE" id="PS50929">
    <property type="entry name" value="ABC_TM1F"/>
    <property type="match status" value="1"/>
</dbReference>
<dbReference type="Pfam" id="PF00005">
    <property type="entry name" value="ABC_tran"/>
    <property type="match status" value="1"/>
</dbReference>
<keyword evidence="6 8" id="KW-1133">Transmembrane helix</keyword>
<organism evidence="11 12">
    <name type="scientific">Geosporobacter ferrireducens</name>
    <dbReference type="NCBI Taxonomy" id="1424294"/>
    <lineage>
        <taxon>Bacteria</taxon>
        <taxon>Bacillati</taxon>
        <taxon>Bacillota</taxon>
        <taxon>Clostridia</taxon>
        <taxon>Peptostreptococcales</taxon>
        <taxon>Thermotaleaceae</taxon>
        <taxon>Geosporobacter</taxon>
    </lineage>
</organism>
<evidence type="ECO:0000313" key="11">
    <source>
        <dbReference type="EMBL" id="AOT72021.1"/>
    </source>
</evidence>
<name>A0A1D8GM86_9FIRM</name>
<dbReference type="FunFam" id="3.40.50.300:FF:000287">
    <property type="entry name" value="Multidrug ABC transporter ATP-binding protein"/>
    <property type="match status" value="1"/>
</dbReference>
<dbReference type="InterPro" id="IPR003593">
    <property type="entry name" value="AAA+_ATPase"/>
</dbReference>
<comment type="subcellular location">
    <subcellularLocation>
        <location evidence="1">Cell membrane</location>
        <topology evidence="1">Multi-pass membrane protein</topology>
    </subcellularLocation>
</comment>
<dbReference type="InterPro" id="IPR003439">
    <property type="entry name" value="ABC_transporter-like_ATP-bd"/>
</dbReference>
<dbReference type="RefSeq" id="WP_069980336.1">
    <property type="nucleotide sequence ID" value="NZ_CP017269.1"/>
</dbReference>
<dbReference type="SUPFAM" id="SSF90123">
    <property type="entry name" value="ABC transporter transmembrane region"/>
    <property type="match status" value="1"/>
</dbReference>
<feature type="domain" description="ABC transmembrane type-1" evidence="10">
    <location>
        <begin position="22"/>
        <end position="311"/>
    </location>
</feature>
<dbReference type="GO" id="GO:0005886">
    <property type="term" value="C:plasma membrane"/>
    <property type="evidence" value="ECO:0007669"/>
    <property type="project" value="UniProtKB-SubCell"/>
</dbReference>
<evidence type="ECO:0000259" key="10">
    <source>
        <dbReference type="PROSITE" id="PS50929"/>
    </source>
</evidence>
<feature type="transmembrane region" description="Helical" evidence="8">
    <location>
        <begin position="169"/>
        <end position="190"/>
    </location>
</feature>
<evidence type="ECO:0000313" key="12">
    <source>
        <dbReference type="Proteomes" id="UP000095743"/>
    </source>
</evidence>
<evidence type="ECO:0000259" key="9">
    <source>
        <dbReference type="PROSITE" id="PS50893"/>
    </source>
</evidence>
<dbReference type="EMBL" id="CP017269">
    <property type="protein sequence ID" value="AOT72021.1"/>
    <property type="molecule type" value="Genomic_DNA"/>
</dbReference>
<evidence type="ECO:0000256" key="7">
    <source>
        <dbReference type="ARBA" id="ARBA00023136"/>
    </source>
</evidence>
<evidence type="ECO:0000256" key="1">
    <source>
        <dbReference type="ARBA" id="ARBA00004651"/>
    </source>
</evidence>
<evidence type="ECO:0000256" key="6">
    <source>
        <dbReference type="ARBA" id="ARBA00022989"/>
    </source>
</evidence>
<evidence type="ECO:0000256" key="5">
    <source>
        <dbReference type="ARBA" id="ARBA00022840"/>
    </source>
</evidence>
<feature type="transmembrane region" description="Helical" evidence="8">
    <location>
        <begin position="282"/>
        <end position="306"/>
    </location>
</feature>
<dbReference type="PANTHER" id="PTHR43394">
    <property type="entry name" value="ATP-DEPENDENT PERMEASE MDL1, MITOCHONDRIAL"/>
    <property type="match status" value="1"/>
</dbReference>
<dbReference type="CDD" id="cd07346">
    <property type="entry name" value="ABC_6TM_exporters"/>
    <property type="match status" value="1"/>
</dbReference>
<dbReference type="Proteomes" id="UP000095743">
    <property type="component" value="Chromosome"/>
</dbReference>
<keyword evidence="12" id="KW-1185">Reference proteome</keyword>
<dbReference type="Gene3D" id="1.20.1560.10">
    <property type="entry name" value="ABC transporter type 1, transmembrane domain"/>
    <property type="match status" value="1"/>
</dbReference>
<dbReference type="InterPro" id="IPR011527">
    <property type="entry name" value="ABC1_TM_dom"/>
</dbReference>
<evidence type="ECO:0000256" key="4">
    <source>
        <dbReference type="ARBA" id="ARBA00022741"/>
    </source>
</evidence>
<feature type="transmembrane region" description="Helical" evidence="8">
    <location>
        <begin position="143"/>
        <end position="163"/>
    </location>
</feature>
<feature type="transmembrane region" description="Helical" evidence="8">
    <location>
        <begin position="255"/>
        <end position="276"/>
    </location>
</feature>
<dbReference type="InterPro" id="IPR017871">
    <property type="entry name" value="ABC_transporter-like_CS"/>
</dbReference>
<gene>
    <name evidence="11" type="ORF">Gferi_22270</name>
</gene>
<keyword evidence="3 8" id="KW-0812">Transmembrane</keyword>
<dbReference type="GO" id="GO:0005524">
    <property type="term" value="F:ATP binding"/>
    <property type="evidence" value="ECO:0007669"/>
    <property type="project" value="UniProtKB-KW"/>
</dbReference>
<dbReference type="PROSITE" id="PS00211">
    <property type="entry name" value="ABC_TRANSPORTER_1"/>
    <property type="match status" value="1"/>
</dbReference>
<dbReference type="Pfam" id="PF00664">
    <property type="entry name" value="ABC_membrane"/>
    <property type="match status" value="1"/>
</dbReference>
<dbReference type="GO" id="GO:0016887">
    <property type="term" value="F:ATP hydrolysis activity"/>
    <property type="evidence" value="ECO:0007669"/>
    <property type="project" value="InterPro"/>
</dbReference>
<feature type="transmembrane region" description="Helical" evidence="8">
    <location>
        <begin position="65"/>
        <end position="98"/>
    </location>
</feature>
<dbReference type="KEGG" id="gfe:Gferi_22270"/>
<evidence type="ECO:0000256" key="2">
    <source>
        <dbReference type="ARBA" id="ARBA00022448"/>
    </source>
</evidence>
<keyword evidence="4" id="KW-0547">Nucleotide-binding</keyword>
<dbReference type="PANTHER" id="PTHR43394:SF1">
    <property type="entry name" value="ATP-BINDING CASSETTE SUB-FAMILY B MEMBER 10, MITOCHONDRIAL"/>
    <property type="match status" value="1"/>
</dbReference>
<dbReference type="AlphaFoldDB" id="A0A1D8GM86"/>
<keyword evidence="5" id="KW-0067">ATP-binding</keyword>
<dbReference type="SMART" id="SM00382">
    <property type="entry name" value="AAA"/>
    <property type="match status" value="1"/>
</dbReference>
<feature type="domain" description="ABC transporter" evidence="9">
    <location>
        <begin position="342"/>
        <end position="585"/>
    </location>
</feature>
<dbReference type="STRING" id="1424294.Gferi_22270"/>
<feature type="transmembrane region" description="Helical" evidence="8">
    <location>
        <begin position="21"/>
        <end position="50"/>
    </location>
</feature>
<dbReference type="Gene3D" id="3.40.50.300">
    <property type="entry name" value="P-loop containing nucleotide triphosphate hydrolases"/>
    <property type="match status" value="1"/>
</dbReference>
<reference evidence="11 12" key="1">
    <citation type="submission" date="2016-09" db="EMBL/GenBank/DDBJ databases">
        <title>Genomic analysis reveals versatility of anaerobic energy metabolism of Geosporobacter ferrireducens IRF9 of phylum Firmicutes.</title>
        <authorList>
            <person name="Kim S.-J."/>
        </authorList>
    </citation>
    <scope>NUCLEOTIDE SEQUENCE [LARGE SCALE GENOMIC DNA]</scope>
    <source>
        <strain evidence="11 12">IRF9</strain>
    </source>
</reference>
<dbReference type="SUPFAM" id="SSF52540">
    <property type="entry name" value="P-loop containing nucleoside triphosphate hydrolases"/>
    <property type="match status" value="1"/>
</dbReference>
<dbReference type="OrthoDB" id="9762778at2"/>
<dbReference type="GO" id="GO:0015421">
    <property type="term" value="F:ABC-type oligopeptide transporter activity"/>
    <property type="evidence" value="ECO:0007669"/>
    <property type="project" value="TreeGrafter"/>
</dbReference>
<keyword evidence="7 8" id="KW-0472">Membrane</keyword>
<evidence type="ECO:0000256" key="3">
    <source>
        <dbReference type="ARBA" id="ARBA00022692"/>
    </source>
</evidence>
<sequence length="605" mass="66842">MKEKKWLRTVLSFASECRMKMILSVICAMISVAGGIVPYIGVYQVIILFLDGKPMTNGIVFRASILFWAFICLAGYITKLVFYAISTMLAHFSAYSILENMRNRMADRLMKAPLGTVLDQPVGKLKSVIVDRVETIELPLAHLIPEGISNLLLPIGVFAYLMFIDWRMALAAVVTVPVSAVMMAFGMRTFNKKYAEYMESSNYVNSVIVEYVEGIEVIKAFNQSTTSYEKFQKAIASFKDYTLHWFRSTWKLMNFNGAVLPSTLLGTMPMGMVLYINGSLSVAELTMCLILSLGIVAPLTSFTVFVNDVKAIEYAVKDADDFLNLKELENQSEQITLHRFDIEFDNVSFSYDADKADSPNYKENSALCDVNLKLSQGTFAALVGPSGSGKSTVARLIARFWDVGRGKIKIGGVNIKKLPLAQLADMVSFVTQDNFLFNCSLMENIRLGNPKASDEEVIKAAKAACCDEFIRNLDNGYNTTAGEAGGKLSGGEKQRIAIARAILKNAPIVILDEATAFTDPENEDKLQKSIASLTKGKTLLVIAHRLSTIKNADRIIVMEKGRIAKTGTHKELLKGCSLYKDMWEAHIGAKQWAAGSEKGAVKQYA</sequence>
<protein>
    <submittedName>
        <fullName evidence="11">Multidrug ABC transporter permease</fullName>
    </submittedName>
</protein>
<dbReference type="InterPro" id="IPR036640">
    <property type="entry name" value="ABC1_TM_sf"/>
</dbReference>
<dbReference type="InterPro" id="IPR039421">
    <property type="entry name" value="Type_1_exporter"/>
</dbReference>
<accession>A0A1D8GM86</accession>
<evidence type="ECO:0000256" key="8">
    <source>
        <dbReference type="SAM" id="Phobius"/>
    </source>
</evidence>
<keyword evidence="2" id="KW-0813">Transport</keyword>
<dbReference type="PROSITE" id="PS50893">
    <property type="entry name" value="ABC_TRANSPORTER_2"/>
    <property type="match status" value="1"/>
</dbReference>
<proteinExistence type="predicted"/>
<dbReference type="InterPro" id="IPR027417">
    <property type="entry name" value="P-loop_NTPase"/>
</dbReference>